<accession>X0YM61</accession>
<gene>
    <name evidence="1" type="ORF">S01H4_11735</name>
</gene>
<sequence length="52" mass="6053">MGGGQSQRMGGAKLPVLVNKLDLNIKREFFLEIFPNFMVFWIDHENEISKTR</sequence>
<proteinExistence type="predicted"/>
<organism evidence="1">
    <name type="scientific">marine sediment metagenome</name>
    <dbReference type="NCBI Taxonomy" id="412755"/>
    <lineage>
        <taxon>unclassified sequences</taxon>
        <taxon>metagenomes</taxon>
        <taxon>ecological metagenomes</taxon>
    </lineage>
</organism>
<dbReference type="EMBL" id="BART01004824">
    <property type="protein sequence ID" value="GAG57394.1"/>
    <property type="molecule type" value="Genomic_DNA"/>
</dbReference>
<dbReference type="AlphaFoldDB" id="X0YM61"/>
<protein>
    <submittedName>
        <fullName evidence="1">Uncharacterized protein</fullName>
    </submittedName>
</protein>
<comment type="caution">
    <text evidence="1">The sequence shown here is derived from an EMBL/GenBank/DDBJ whole genome shotgun (WGS) entry which is preliminary data.</text>
</comment>
<name>X0YM61_9ZZZZ</name>
<evidence type="ECO:0000313" key="1">
    <source>
        <dbReference type="EMBL" id="GAG57394.1"/>
    </source>
</evidence>
<reference evidence="1" key="1">
    <citation type="journal article" date="2014" name="Front. Microbiol.">
        <title>High frequency of phylogenetically diverse reductive dehalogenase-homologous genes in deep subseafloor sedimentary metagenomes.</title>
        <authorList>
            <person name="Kawai M."/>
            <person name="Futagami T."/>
            <person name="Toyoda A."/>
            <person name="Takaki Y."/>
            <person name="Nishi S."/>
            <person name="Hori S."/>
            <person name="Arai W."/>
            <person name="Tsubouchi T."/>
            <person name="Morono Y."/>
            <person name="Uchiyama I."/>
            <person name="Ito T."/>
            <person name="Fujiyama A."/>
            <person name="Inagaki F."/>
            <person name="Takami H."/>
        </authorList>
    </citation>
    <scope>NUCLEOTIDE SEQUENCE</scope>
    <source>
        <strain evidence="1">Expedition CK06-06</strain>
    </source>
</reference>